<dbReference type="EMBL" id="BGPR01049871">
    <property type="protein sequence ID" value="GBO26877.1"/>
    <property type="molecule type" value="Genomic_DNA"/>
</dbReference>
<dbReference type="EMBL" id="BGPR01049868">
    <property type="protein sequence ID" value="GBO26876.1"/>
    <property type="molecule type" value="Genomic_DNA"/>
</dbReference>
<evidence type="ECO:0000313" key="3">
    <source>
        <dbReference type="EMBL" id="GBO26878.1"/>
    </source>
</evidence>
<evidence type="ECO:0000313" key="1">
    <source>
        <dbReference type="EMBL" id="GBO26876.1"/>
    </source>
</evidence>
<keyword evidence="5" id="KW-1185">Reference proteome</keyword>
<feature type="non-terminal residue" evidence="1">
    <location>
        <position position="1"/>
    </location>
</feature>
<evidence type="ECO:0000313" key="5">
    <source>
        <dbReference type="Proteomes" id="UP000499080"/>
    </source>
</evidence>
<protein>
    <submittedName>
        <fullName evidence="1">Uncharacterized protein</fullName>
    </submittedName>
</protein>
<dbReference type="EMBL" id="BGPR01049872">
    <property type="protein sequence ID" value="GBO26878.1"/>
    <property type="molecule type" value="Genomic_DNA"/>
</dbReference>
<sequence>RTSVENIKFDGSSHNVLTVRLIELVDDGICTPNRDVLVNNAWWSAETVLELKTLATERNDGFSTIGCTQSFNKSREIAESTYGIV</sequence>
<comment type="caution">
    <text evidence="1">The sequence shown here is derived from an EMBL/GenBank/DDBJ whole genome shotgun (WGS) entry which is preliminary data.</text>
</comment>
<dbReference type="AlphaFoldDB" id="A0A4Y2VRJ1"/>
<proteinExistence type="predicted"/>
<name>A0A4Y2VRJ1_ARAVE</name>
<dbReference type="Proteomes" id="UP000499080">
    <property type="component" value="Unassembled WGS sequence"/>
</dbReference>
<dbReference type="EMBL" id="BGPR01049876">
    <property type="protein sequence ID" value="GBO26880.1"/>
    <property type="molecule type" value="Genomic_DNA"/>
</dbReference>
<evidence type="ECO:0000313" key="2">
    <source>
        <dbReference type="EMBL" id="GBO26877.1"/>
    </source>
</evidence>
<organism evidence="1 5">
    <name type="scientific">Araneus ventricosus</name>
    <name type="common">Orbweaver spider</name>
    <name type="synonym">Epeira ventricosa</name>
    <dbReference type="NCBI Taxonomy" id="182803"/>
    <lineage>
        <taxon>Eukaryota</taxon>
        <taxon>Metazoa</taxon>
        <taxon>Ecdysozoa</taxon>
        <taxon>Arthropoda</taxon>
        <taxon>Chelicerata</taxon>
        <taxon>Arachnida</taxon>
        <taxon>Araneae</taxon>
        <taxon>Araneomorphae</taxon>
        <taxon>Entelegynae</taxon>
        <taxon>Araneoidea</taxon>
        <taxon>Araneidae</taxon>
        <taxon>Araneus</taxon>
    </lineage>
</organism>
<accession>A0A4Y2VRJ1</accession>
<reference evidence="1 5" key="1">
    <citation type="journal article" date="2019" name="Sci. Rep.">
        <title>Orb-weaving spider Araneus ventricosus genome elucidates the spidroin gene catalogue.</title>
        <authorList>
            <person name="Kono N."/>
            <person name="Nakamura H."/>
            <person name="Ohtoshi R."/>
            <person name="Moran D.A.P."/>
            <person name="Shinohara A."/>
            <person name="Yoshida Y."/>
            <person name="Fujiwara M."/>
            <person name="Mori M."/>
            <person name="Tomita M."/>
            <person name="Arakawa K."/>
        </authorList>
    </citation>
    <scope>NUCLEOTIDE SEQUENCE [LARGE SCALE GENOMIC DNA]</scope>
</reference>
<evidence type="ECO:0000313" key="4">
    <source>
        <dbReference type="EMBL" id="GBO26880.1"/>
    </source>
</evidence>
<gene>
    <name evidence="3" type="ORF">AVEN_113021_1</name>
    <name evidence="1" type="ORF">AVEN_125263_1</name>
    <name evidence="2" type="ORF">AVEN_206828_1</name>
    <name evidence="4" type="ORF">AVEN_235120_1</name>
</gene>